<reference evidence="1" key="2">
    <citation type="journal article" date="2015" name="Fish Shellfish Immunol.">
        <title>Early steps in the European eel (Anguilla anguilla)-Vibrio vulnificus interaction in the gills: Role of the RtxA13 toxin.</title>
        <authorList>
            <person name="Callol A."/>
            <person name="Pajuelo D."/>
            <person name="Ebbesson L."/>
            <person name="Teles M."/>
            <person name="MacKenzie S."/>
            <person name="Amaro C."/>
        </authorList>
    </citation>
    <scope>NUCLEOTIDE SEQUENCE</scope>
</reference>
<protein>
    <submittedName>
        <fullName evidence="1">Uncharacterized protein</fullName>
    </submittedName>
</protein>
<organism evidence="1">
    <name type="scientific">Anguilla anguilla</name>
    <name type="common">European freshwater eel</name>
    <name type="synonym">Muraena anguilla</name>
    <dbReference type="NCBI Taxonomy" id="7936"/>
    <lineage>
        <taxon>Eukaryota</taxon>
        <taxon>Metazoa</taxon>
        <taxon>Chordata</taxon>
        <taxon>Craniata</taxon>
        <taxon>Vertebrata</taxon>
        <taxon>Euteleostomi</taxon>
        <taxon>Actinopterygii</taxon>
        <taxon>Neopterygii</taxon>
        <taxon>Teleostei</taxon>
        <taxon>Anguilliformes</taxon>
        <taxon>Anguillidae</taxon>
        <taxon>Anguilla</taxon>
    </lineage>
</organism>
<proteinExistence type="predicted"/>
<reference evidence="1" key="1">
    <citation type="submission" date="2014-11" db="EMBL/GenBank/DDBJ databases">
        <authorList>
            <person name="Amaro Gonzalez C."/>
        </authorList>
    </citation>
    <scope>NUCLEOTIDE SEQUENCE</scope>
</reference>
<sequence>MRISYLPLGVRHCSSLKMQTASPVAWITSAFDSTF</sequence>
<evidence type="ECO:0000313" key="1">
    <source>
        <dbReference type="EMBL" id="JAH53154.1"/>
    </source>
</evidence>
<dbReference type="EMBL" id="GBXM01055423">
    <property type="protein sequence ID" value="JAH53154.1"/>
    <property type="molecule type" value="Transcribed_RNA"/>
</dbReference>
<dbReference type="AlphaFoldDB" id="A0A0E9THJ3"/>
<accession>A0A0E9THJ3</accession>
<name>A0A0E9THJ3_ANGAN</name>